<dbReference type="AlphaFoldDB" id="A0A6N7W0T6"/>
<keyword evidence="7 8" id="KW-0472">Membrane</keyword>
<dbReference type="InterPro" id="IPR038770">
    <property type="entry name" value="Na+/solute_symporter_sf"/>
</dbReference>
<name>A0A6N7W0T6_ACIFE</name>
<reference evidence="9 10" key="1">
    <citation type="submission" date="2019-08" db="EMBL/GenBank/DDBJ databases">
        <title>In-depth cultivation of the pig gut microbiome towards novel bacterial diversity and tailored functional studies.</title>
        <authorList>
            <person name="Wylensek D."/>
            <person name="Hitch T.C.A."/>
            <person name="Clavel T."/>
        </authorList>
    </citation>
    <scope>NUCLEOTIDE SEQUENCE [LARGE SCALE GENOMIC DNA]</scope>
    <source>
        <strain evidence="9 10">WCA-389-WT-5B</strain>
    </source>
</reference>
<protein>
    <submittedName>
        <fullName evidence="9">AEC family transporter</fullName>
    </submittedName>
</protein>
<keyword evidence="3" id="KW-0813">Transport</keyword>
<keyword evidence="5 8" id="KW-0812">Transmembrane</keyword>
<comment type="similarity">
    <text evidence="2">Belongs to the auxin efflux carrier (TC 2.A.69) family.</text>
</comment>
<feature type="transmembrane region" description="Helical" evidence="8">
    <location>
        <begin position="223"/>
        <end position="246"/>
    </location>
</feature>
<dbReference type="Proteomes" id="UP000441455">
    <property type="component" value="Unassembled WGS sequence"/>
</dbReference>
<evidence type="ECO:0000313" key="9">
    <source>
        <dbReference type="EMBL" id="MSS81738.1"/>
    </source>
</evidence>
<organism evidence="9 10">
    <name type="scientific">Acidaminococcus fermentans</name>
    <dbReference type="NCBI Taxonomy" id="905"/>
    <lineage>
        <taxon>Bacteria</taxon>
        <taxon>Bacillati</taxon>
        <taxon>Bacillota</taxon>
        <taxon>Negativicutes</taxon>
        <taxon>Acidaminococcales</taxon>
        <taxon>Acidaminococcaceae</taxon>
        <taxon>Acidaminococcus</taxon>
    </lineage>
</organism>
<dbReference type="OrthoDB" id="9798064at2"/>
<evidence type="ECO:0000313" key="10">
    <source>
        <dbReference type="Proteomes" id="UP000441455"/>
    </source>
</evidence>
<evidence type="ECO:0000256" key="7">
    <source>
        <dbReference type="ARBA" id="ARBA00023136"/>
    </source>
</evidence>
<dbReference type="Pfam" id="PF03547">
    <property type="entry name" value="Mem_trans"/>
    <property type="match status" value="1"/>
</dbReference>
<dbReference type="GO" id="GO:0055085">
    <property type="term" value="P:transmembrane transport"/>
    <property type="evidence" value="ECO:0007669"/>
    <property type="project" value="InterPro"/>
</dbReference>
<feature type="transmembrane region" description="Helical" evidence="8">
    <location>
        <begin position="252"/>
        <end position="273"/>
    </location>
</feature>
<keyword evidence="4" id="KW-1003">Cell membrane</keyword>
<evidence type="ECO:0000256" key="4">
    <source>
        <dbReference type="ARBA" id="ARBA00022475"/>
    </source>
</evidence>
<comment type="subcellular location">
    <subcellularLocation>
        <location evidence="1">Cell membrane</location>
        <topology evidence="1">Multi-pass membrane protein</topology>
    </subcellularLocation>
</comment>
<evidence type="ECO:0000256" key="8">
    <source>
        <dbReference type="SAM" id="Phobius"/>
    </source>
</evidence>
<feature type="transmembrane region" description="Helical" evidence="8">
    <location>
        <begin position="62"/>
        <end position="83"/>
    </location>
</feature>
<feature type="transmembrane region" description="Helical" evidence="8">
    <location>
        <begin position="189"/>
        <end position="211"/>
    </location>
</feature>
<feature type="transmembrane region" description="Helical" evidence="8">
    <location>
        <begin position="285"/>
        <end position="304"/>
    </location>
</feature>
<feature type="transmembrane region" description="Helical" evidence="8">
    <location>
        <begin position="119"/>
        <end position="140"/>
    </location>
</feature>
<keyword evidence="6 8" id="KW-1133">Transmembrane helix</keyword>
<sequence>MDIFRLANLQITLFLLILTGLLLKKKGILDQEGKRCLTDLCVNVVIPCNILKSCLAPLGENVLGICGRILLAAFVIQGIYLVLNRVLFNRFPEGQKKVLQYCTIASNGGFLGNPVAEGVYGPLGLLYASVFLIPMRLIMWSVGTSYFMEQKVDKKETLKKVLTHPCLVAIYLGMSCMVCHLQLPRFLVMTIGYIGSCNSALTMFLVGTILADVPASTLVNRKSVLYSVFRLGLLPLMALGVCHVLGGMDPVGMGVSVVMTGMPAPATAAIFAARYDSDAPFATQLVILSTLLSMVTIPCWCYAIG</sequence>
<dbReference type="EMBL" id="VULN01000004">
    <property type="protein sequence ID" value="MSS81738.1"/>
    <property type="molecule type" value="Genomic_DNA"/>
</dbReference>
<proteinExistence type="inferred from homology"/>
<dbReference type="RefSeq" id="WP_154487825.1">
    <property type="nucleotide sequence ID" value="NZ_VULN01000004.1"/>
</dbReference>
<dbReference type="InterPro" id="IPR004776">
    <property type="entry name" value="Mem_transp_PIN-like"/>
</dbReference>
<evidence type="ECO:0000256" key="2">
    <source>
        <dbReference type="ARBA" id="ARBA00010145"/>
    </source>
</evidence>
<evidence type="ECO:0000256" key="6">
    <source>
        <dbReference type="ARBA" id="ARBA00022989"/>
    </source>
</evidence>
<accession>A0A6N7W0T6</accession>
<dbReference type="PANTHER" id="PTHR36838:SF1">
    <property type="entry name" value="SLR1864 PROTEIN"/>
    <property type="match status" value="1"/>
</dbReference>
<comment type="caution">
    <text evidence="9">The sequence shown here is derived from an EMBL/GenBank/DDBJ whole genome shotgun (WGS) entry which is preliminary data.</text>
</comment>
<feature type="transmembrane region" description="Helical" evidence="8">
    <location>
        <begin position="6"/>
        <end position="23"/>
    </location>
</feature>
<evidence type="ECO:0000256" key="3">
    <source>
        <dbReference type="ARBA" id="ARBA00022448"/>
    </source>
</evidence>
<dbReference type="GO" id="GO:0005886">
    <property type="term" value="C:plasma membrane"/>
    <property type="evidence" value="ECO:0007669"/>
    <property type="project" value="UniProtKB-SubCell"/>
</dbReference>
<dbReference type="PANTHER" id="PTHR36838">
    <property type="entry name" value="AUXIN EFFLUX CARRIER FAMILY PROTEIN"/>
    <property type="match status" value="1"/>
</dbReference>
<gene>
    <name evidence="9" type="ORF">FX155_03830</name>
</gene>
<evidence type="ECO:0000256" key="1">
    <source>
        <dbReference type="ARBA" id="ARBA00004651"/>
    </source>
</evidence>
<dbReference type="Gene3D" id="1.20.1530.20">
    <property type="match status" value="1"/>
</dbReference>
<feature type="transmembrane region" description="Helical" evidence="8">
    <location>
        <begin position="161"/>
        <end position="183"/>
    </location>
</feature>
<evidence type="ECO:0000256" key="5">
    <source>
        <dbReference type="ARBA" id="ARBA00022692"/>
    </source>
</evidence>